<dbReference type="InterPro" id="IPR000483">
    <property type="entry name" value="Cys-rich_flank_reg_C"/>
</dbReference>
<keyword evidence="2 6" id="KW-0732">Signal</keyword>
<proteinExistence type="predicted"/>
<dbReference type="InterPro" id="IPR003598">
    <property type="entry name" value="Ig_sub2"/>
</dbReference>
<dbReference type="PANTHER" id="PTHR24366">
    <property type="entry name" value="IG(IMMUNOGLOBULIN) AND LRR(LEUCINE RICH REPEAT) DOMAINS"/>
    <property type="match status" value="1"/>
</dbReference>
<evidence type="ECO:0000256" key="1">
    <source>
        <dbReference type="ARBA" id="ARBA00022614"/>
    </source>
</evidence>
<organism evidence="8 9">
    <name type="scientific">Owenia fusiformis</name>
    <name type="common">Polychaete worm</name>
    <dbReference type="NCBI Taxonomy" id="6347"/>
    <lineage>
        <taxon>Eukaryota</taxon>
        <taxon>Metazoa</taxon>
        <taxon>Spiralia</taxon>
        <taxon>Lophotrochozoa</taxon>
        <taxon>Annelida</taxon>
        <taxon>Polychaeta</taxon>
        <taxon>Sedentaria</taxon>
        <taxon>Canalipalpata</taxon>
        <taxon>Sabellida</taxon>
        <taxon>Oweniida</taxon>
        <taxon>Oweniidae</taxon>
        <taxon>Owenia</taxon>
    </lineage>
</organism>
<dbReference type="SMART" id="SM00082">
    <property type="entry name" value="LRRCT"/>
    <property type="match status" value="4"/>
</dbReference>
<dbReference type="Pfam" id="PF13306">
    <property type="entry name" value="LRR_5"/>
    <property type="match status" value="6"/>
</dbReference>
<dbReference type="EMBL" id="CAIIXF020000002">
    <property type="protein sequence ID" value="CAH1776630.1"/>
    <property type="molecule type" value="Genomic_DNA"/>
</dbReference>
<dbReference type="PROSITE" id="PS50835">
    <property type="entry name" value="IG_LIKE"/>
    <property type="match status" value="4"/>
</dbReference>
<evidence type="ECO:0000256" key="2">
    <source>
        <dbReference type="ARBA" id="ARBA00022729"/>
    </source>
</evidence>
<feature type="signal peptide" evidence="6">
    <location>
        <begin position="1"/>
        <end position="25"/>
    </location>
</feature>
<accession>A0A8S4N7A4</accession>
<dbReference type="OrthoDB" id="1099686at2759"/>
<protein>
    <recommendedName>
        <fullName evidence="7">Ig-like domain-containing protein</fullName>
    </recommendedName>
</protein>
<dbReference type="SMART" id="SM00369">
    <property type="entry name" value="LRR_TYP"/>
    <property type="match status" value="22"/>
</dbReference>
<evidence type="ECO:0000259" key="7">
    <source>
        <dbReference type="PROSITE" id="PS50835"/>
    </source>
</evidence>
<keyword evidence="9" id="KW-1185">Reference proteome</keyword>
<evidence type="ECO:0000256" key="3">
    <source>
        <dbReference type="ARBA" id="ARBA00022737"/>
    </source>
</evidence>
<sequence>MNDKMAKLLLPLALVLMTCVHLSSAQCFTGCYCNEETREVLCGKDLTSFPYTSGLIAEPTRLQIKCQDGFEIPSLKKSDLDNYIHLTRLELLGCGLQDIADDVFDSLTEVIFLGLGNNKLSSIHQHTFSKLTQLTTLLLHQNELTEIPDNAFIHLTNLKTVRISDNKLKRIGKHAFEDIPSLQNLWIEGNPELTEVDKLAFASSSIEYLTIGGADLSEDFITPLKHLTGLKNLRWNLNKRPINLPVDSFESFDLTSLDLSGNQMSSHRFLEKTRARTVRLHDNLYTSIDFLPYTLPNTTYLGISRNKISTLDASKIGHLKTLMYLELDDNLIDEVTGTLSSLTNLVRFAAGRNRIQHLPEGFFKENTQLQKIELEENLIDNLNGAMFPVQNSLTSLEFNDNRIERISDDMEPILRGNVLTSNSGYILLYNNPLHCNCEMKWLKQLVNEKPSILEHPFPRNIETICASSSKPIKDMESADMVCTTPSISHMTHPVGNEPWKCTAIGDPAPAVEWLNPDGDVIAFNNPTSRGAAAVSVDLPQEHVPVGTFTCVAKSDVGEAKAQVYLMGQENDVCPTGCNCDEIGKSVSCGTGLTAWPQDSGLEGVKSLVISCNDGFEIPHVTTSNFDNYPSLTRLSLNNCGTQDISDDVFNLLTEVTFLGLPGNKITYVHQNTFSKLTKLKTLLLQGNLIEEIPDNAFIHLRELTTMRMSDNKLKKIGKNAFADLTQLKNLWIEGNPELSDVDDDAFTDSHIDNLSIDGDLDEGFIDSLAPLKDMNTLQWKNNARAINLPADSFVGFDFQSLDLSNNQLENLDFLENLKAGVLRLDNCGISSIDFTQYDLPTTTFLSVQNNQITSVDLNQLDHITTLNYLYLSYNAITEVKGTLEPLSELLQFSIAKNQLKEIPQDLFKKNPKIIKFEFDNNEIETISGSMFPDDTSVRFLELFSNHLQTIPDDMEPIVRQGILDSGYFHIHENPLHCNCELRWLKDLLEEKPTILDYMTSIQYDVLCTTPKVTKFKEMDARGLECSSPVIEAPKVPENGDQWLCKASGDPAPTVEWKTAAGVVVAKTEPHTRSDPSVSVSLPKSSEEPGTLTCTARSSYGSSTASVVITDNKMASRAPLIALVLFSFAELSSAQCFTGCACDEGKGDVICGTGLTAFPRDSGMIAEPTNLQITCKDGFQIPHLTKTDFDNYKHLTRLYIQECGLLDIADDVFELLTEVTYLSLSYNKLSSIHQHTFSQLTNLVTLMLFKNEITEIPDNAFIHLQNLRTVSLTNNKLKRIGKHAFKDLPDLRNLWIQDNPELAEVDDLAFADSSITFLTIGATDLTEDFINPLKHLTKLSNLRWTHNKRPITLPADSFETFGNLVSLDLRSNQMTSHRFLEKTSAQMIRLDGNLYTTLDFLPYTLPNITYLTMERNKITKLDTSQIAHLKSLRSIDLDDNLIDEITGTLSPLHSLERFSAARNKIQHLPEGFFKENTQLQRIELEENVIDNLNGAMFPTENSLYIFEFHSNNIETIPSDMDAILRKNMIDRTDAYFMIYDNPLHCNCELGWLRQLLNEKPGLLDNPRFPKNIDTVCASSSKPIQDMETSEMVCATPSITHITHPVGNAHWKCTAIGDPAPAVKWLNPDGDVIAFMNPTSRGDESVSIDLPQEHAPKGTFTCVAKSDVGEAQAHVFLVGQEEDYCATGCVCDEVYKSVTCGEGLQEWPQEPGLDDVASLIITCQDGFEIPHITKSHFDNYPSLTRLSLNNCGTQDVSDDVFDSLTDVTFLGLPGNKITYIHQNTFSKLFHLKTLLLQGNLIEEIPENAFIHLHNLTTMRMSDNKLKRIGKNAFADLTHMRNLWIENNPELTDVDKDAFADSHINYLAITGDLDESFVESLAPLKDMKTLIWTDNARSLDLPVDSFTGFEFLSLDLSNSPLDNLDFLENVRSANLKLDNCGIRNSDFTRFDLPTTSILSVQKNKITFLDLDQLAHISTLRYLLLSENDITEIKDTLESFPDLVQFSMAKNKLKKIPQNLFKNNPKIVKLEFEYNEIEEISGSMFPEESTIRYFEFFGNHIQTIPDDMDAVLRRTILDTFGYFHIHENPLHCNCELKWLKDLLEEKPTIFDFGTSIQHDVMCTTPKVTKFKLLDSAELTCLSPVIEAPNVPENNNQWVCKAAGDPAPTVEWRTAEDVVVASNEPHKRGDPFVSVSLPKSSEEDGTFTCVASSTYGSSTASVTLEDTSSTSNSAKAVISVFAFMLPSLLMFNFLI</sequence>
<dbReference type="Pfam" id="PF13855">
    <property type="entry name" value="LRR_8"/>
    <property type="match status" value="2"/>
</dbReference>
<feature type="domain" description="Ig-like" evidence="7">
    <location>
        <begin position="450"/>
        <end position="566"/>
    </location>
</feature>
<dbReference type="Proteomes" id="UP000749559">
    <property type="component" value="Unassembled WGS sequence"/>
</dbReference>
<dbReference type="InterPro" id="IPR013783">
    <property type="entry name" value="Ig-like_fold"/>
</dbReference>
<dbReference type="Gene3D" id="3.80.10.10">
    <property type="entry name" value="Ribonuclease Inhibitor"/>
    <property type="match status" value="8"/>
</dbReference>
<gene>
    <name evidence="8" type="ORF">OFUS_LOCUS3786</name>
</gene>
<dbReference type="InterPro" id="IPR036179">
    <property type="entry name" value="Ig-like_dom_sf"/>
</dbReference>
<keyword evidence="1" id="KW-0433">Leucine-rich repeat</keyword>
<feature type="region of interest" description="Disordered" evidence="5">
    <location>
        <begin position="1069"/>
        <end position="1089"/>
    </location>
</feature>
<dbReference type="SUPFAM" id="SSF52058">
    <property type="entry name" value="L domain-like"/>
    <property type="match status" value="5"/>
</dbReference>
<comment type="caution">
    <text evidence="8">The sequence shown here is derived from an EMBL/GenBank/DDBJ whole genome shotgun (WGS) entry which is preliminary data.</text>
</comment>
<dbReference type="Gene3D" id="2.60.40.10">
    <property type="entry name" value="Immunoglobulins"/>
    <property type="match status" value="4"/>
</dbReference>
<evidence type="ECO:0000313" key="8">
    <source>
        <dbReference type="EMBL" id="CAH1776630.1"/>
    </source>
</evidence>
<evidence type="ECO:0000256" key="5">
    <source>
        <dbReference type="SAM" id="MobiDB-lite"/>
    </source>
</evidence>
<feature type="compositionally biased region" description="Polar residues" evidence="5">
    <location>
        <begin position="1074"/>
        <end position="1083"/>
    </location>
</feature>
<keyword evidence="3" id="KW-0677">Repeat</keyword>
<dbReference type="InterPro" id="IPR026906">
    <property type="entry name" value="LRR_5"/>
</dbReference>
<dbReference type="SUPFAM" id="SSF48726">
    <property type="entry name" value="Immunoglobulin"/>
    <property type="match status" value="2"/>
</dbReference>
<evidence type="ECO:0000313" key="9">
    <source>
        <dbReference type="Proteomes" id="UP000749559"/>
    </source>
</evidence>
<dbReference type="PROSITE" id="PS51450">
    <property type="entry name" value="LRR"/>
    <property type="match status" value="5"/>
</dbReference>
<dbReference type="InterPro" id="IPR003591">
    <property type="entry name" value="Leu-rich_rpt_typical-subtyp"/>
</dbReference>
<dbReference type="PANTHER" id="PTHR24366:SF170">
    <property type="entry name" value="RE50361P"/>
    <property type="match status" value="1"/>
</dbReference>
<name>A0A8S4N7A4_OWEFU</name>
<dbReference type="InterPro" id="IPR032675">
    <property type="entry name" value="LRR_dom_sf"/>
</dbReference>
<feature type="chain" id="PRO_5035798674" description="Ig-like domain-containing protein" evidence="6">
    <location>
        <begin position="26"/>
        <end position="2250"/>
    </location>
</feature>
<reference evidence="8" key="1">
    <citation type="submission" date="2022-03" db="EMBL/GenBank/DDBJ databases">
        <authorList>
            <person name="Martin C."/>
        </authorList>
    </citation>
    <scope>NUCLEOTIDE SEQUENCE</scope>
</reference>
<feature type="domain" description="Ig-like" evidence="7">
    <location>
        <begin position="1010"/>
        <end position="1109"/>
    </location>
</feature>
<dbReference type="InterPro" id="IPR007110">
    <property type="entry name" value="Ig-like_dom"/>
</dbReference>
<evidence type="ECO:0000256" key="6">
    <source>
        <dbReference type="SAM" id="SignalP"/>
    </source>
</evidence>
<feature type="domain" description="Ig-like" evidence="7">
    <location>
        <begin position="1568"/>
        <end position="1674"/>
    </location>
</feature>
<dbReference type="SMART" id="SM00365">
    <property type="entry name" value="LRR_SD22"/>
    <property type="match status" value="12"/>
</dbReference>
<keyword evidence="4" id="KW-1015">Disulfide bond</keyword>
<evidence type="ECO:0000256" key="4">
    <source>
        <dbReference type="ARBA" id="ARBA00023157"/>
    </source>
</evidence>
<dbReference type="FunFam" id="3.80.10.10:FF:001164">
    <property type="entry name" value="GH01279p"/>
    <property type="match status" value="4"/>
</dbReference>
<dbReference type="InterPro" id="IPR001611">
    <property type="entry name" value="Leu-rich_rpt"/>
</dbReference>
<feature type="domain" description="Ig-like" evidence="7">
    <location>
        <begin position="2121"/>
        <end position="2220"/>
    </location>
</feature>
<dbReference type="SMART" id="SM00408">
    <property type="entry name" value="IGc2"/>
    <property type="match status" value="3"/>
</dbReference>